<protein>
    <submittedName>
        <fullName evidence="2">Aspartic protease</fullName>
    </submittedName>
</protein>
<comment type="caution">
    <text evidence="2">The sequence shown here is derived from an EMBL/GenBank/DDBJ whole genome shotgun (WGS) entry which is preliminary data.</text>
</comment>
<dbReference type="Gene3D" id="2.40.70.10">
    <property type="entry name" value="Acid Proteases"/>
    <property type="match status" value="1"/>
</dbReference>
<dbReference type="AlphaFoldDB" id="A0A5A7MLE4"/>
<dbReference type="SUPFAM" id="SSF50630">
    <property type="entry name" value="Acid proteases"/>
    <property type="match status" value="1"/>
</dbReference>
<name>A0A5A7MLE4_9PROT</name>
<evidence type="ECO:0000256" key="1">
    <source>
        <dbReference type="SAM" id="Phobius"/>
    </source>
</evidence>
<feature type="transmembrane region" description="Helical" evidence="1">
    <location>
        <begin position="35"/>
        <end position="52"/>
    </location>
</feature>
<dbReference type="CDD" id="cd05483">
    <property type="entry name" value="retropepsin_like_bacteria"/>
    <property type="match status" value="1"/>
</dbReference>
<dbReference type="GO" id="GO:0004190">
    <property type="term" value="F:aspartic-type endopeptidase activity"/>
    <property type="evidence" value="ECO:0007669"/>
    <property type="project" value="InterPro"/>
</dbReference>
<keyword evidence="1" id="KW-0472">Membrane</keyword>
<dbReference type="InterPro" id="IPR011969">
    <property type="entry name" value="Clan_AA_Asp_peptidase_C"/>
</dbReference>
<dbReference type="RefSeq" id="WP_210431163.1">
    <property type="nucleotide sequence ID" value="NZ_BKCL01000001.1"/>
</dbReference>
<evidence type="ECO:0000313" key="2">
    <source>
        <dbReference type="EMBL" id="GEQ96792.1"/>
    </source>
</evidence>
<evidence type="ECO:0000313" key="3">
    <source>
        <dbReference type="Proteomes" id="UP000322084"/>
    </source>
</evidence>
<keyword evidence="1" id="KW-0812">Transmembrane</keyword>
<dbReference type="InterPro" id="IPR034122">
    <property type="entry name" value="Retropepsin-like_bacterial"/>
</dbReference>
<sequence>MTLQLAFWLFGIAFLLFALRWLFPGVSINSTGEVLAVATLVTIGGLIVLSLRLHYRDFFRNVAIWSGIVLVLAMAYAFRHEIGMVADRVAGVATSERGYSAGDAMVFERDRNGHFLVRADISGREITFLVDTGASNVVLSPKDAQKLGINPRREQFFERYYTANGVVMGAPVILPKISIGDHIHIENVRASVTEGDLHMSLLGMSFLNRLGGFEITGERLTLRP</sequence>
<keyword evidence="2" id="KW-0645">Protease</keyword>
<organism evidence="2 3">
    <name type="scientific">Iodidimonas gelatinilytica</name>
    <dbReference type="NCBI Taxonomy" id="1236966"/>
    <lineage>
        <taxon>Bacteria</taxon>
        <taxon>Pseudomonadati</taxon>
        <taxon>Pseudomonadota</taxon>
        <taxon>Alphaproteobacteria</taxon>
        <taxon>Iodidimonadales</taxon>
        <taxon>Iodidimonadaceae</taxon>
        <taxon>Iodidimonas</taxon>
    </lineage>
</organism>
<dbReference type="PROSITE" id="PS00141">
    <property type="entry name" value="ASP_PROTEASE"/>
    <property type="match status" value="1"/>
</dbReference>
<feature type="transmembrane region" description="Helical" evidence="1">
    <location>
        <begin position="58"/>
        <end position="78"/>
    </location>
</feature>
<proteinExistence type="predicted"/>
<reference evidence="2 3" key="1">
    <citation type="submission" date="2019-09" db="EMBL/GenBank/DDBJ databases">
        <title>NBRP : Genome information of microbial organism related human and environment.</title>
        <authorList>
            <person name="Hattori M."/>
            <person name="Oshima K."/>
            <person name="Inaba H."/>
            <person name="Suda W."/>
            <person name="Sakamoto M."/>
            <person name="Iino T."/>
            <person name="Kitahara M."/>
            <person name="Oshida Y."/>
            <person name="Iida T."/>
            <person name="Kudo T."/>
            <person name="Itoh T."/>
            <person name="Ohkuma M."/>
        </authorList>
    </citation>
    <scope>NUCLEOTIDE SEQUENCE [LARGE SCALE GENOMIC DNA]</scope>
    <source>
        <strain evidence="2 3">Hi-2</strain>
    </source>
</reference>
<dbReference type="InterPro" id="IPR021109">
    <property type="entry name" value="Peptidase_aspartic_dom_sf"/>
</dbReference>
<dbReference type="EMBL" id="BKCL01000001">
    <property type="protein sequence ID" value="GEQ96792.1"/>
    <property type="molecule type" value="Genomic_DNA"/>
</dbReference>
<gene>
    <name evidence="2" type="ORF">JCM17844_04290</name>
</gene>
<accession>A0A5A7MLE4</accession>
<dbReference type="Pfam" id="PF13975">
    <property type="entry name" value="gag-asp_proteas"/>
    <property type="match status" value="1"/>
</dbReference>
<dbReference type="GO" id="GO:0006508">
    <property type="term" value="P:proteolysis"/>
    <property type="evidence" value="ECO:0007669"/>
    <property type="project" value="UniProtKB-KW"/>
</dbReference>
<keyword evidence="1" id="KW-1133">Transmembrane helix</keyword>
<dbReference type="Proteomes" id="UP000322084">
    <property type="component" value="Unassembled WGS sequence"/>
</dbReference>
<feature type="transmembrane region" description="Helical" evidence="1">
    <location>
        <begin position="6"/>
        <end position="23"/>
    </location>
</feature>
<dbReference type="NCBIfam" id="TIGR02281">
    <property type="entry name" value="clan_AA_DTGA"/>
    <property type="match status" value="1"/>
</dbReference>
<keyword evidence="2" id="KW-0378">Hydrolase</keyword>
<dbReference type="InterPro" id="IPR001969">
    <property type="entry name" value="Aspartic_peptidase_AS"/>
</dbReference>